<evidence type="ECO:0000313" key="2">
    <source>
        <dbReference type="EMBL" id="CAE7400474.1"/>
    </source>
</evidence>
<dbReference type="OrthoDB" id="438460at2759"/>
<comment type="caution">
    <text evidence="2">The sequence shown here is derived from an EMBL/GenBank/DDBJ whole genome shotgun (WGS) entry which is preliminary data.</text>
</comment>
<reference evidence="2" key="1">
    <citation type="submission" date="2021-02" db="EMBL/GenBank/DDBJ databases">
        <authorList>
            <person name="Dougan E. K."/>
            <person name="Rhodes N."/>
            <person name="Thang M."/>
            <person name="Chan C."/>
        </authorList>
    </citation>
    <scope>NUCLEOTIDE SEQUENCE</scope>
</reference>
<dbReference type="Proteomes" id="UP000601435">
    <property type="component" value="Unassembled WGS sequence"/>
</dbReference>
<name>A0A812QRH7_9DINO</name>
<feature type="compositionally biased region" description="Acidic residues" evidence="1">
    <location>
        <begin position="144"/>
        <end position="175"/>
    </location>
</feature>
<dbReference type="EMBL" id="CAJNJA010017396">
    <property type="protein sequence ID" value="CAE7400474.1"/>
    <property type="molecule type" value="Genomic_DNA"/>
</dbReference>
<accession>A0A812QRH7</accession>
<protein>
    <submittedName>
        <fullName evidence="2">Uncharacterized protein</fullName>
    </submittedName>
</protein>
<proteinExistence type="predicted"/>
<organism evidence="2 3">
    <name type="scientific">Symbiodinium necroappetens</name>
    <dbReference type="NCBI Taxonomy" id="1628268"/>
    <lineage>
        <taxon>Eukaryota</taxon>
        <taxon>Sar</taxon>
        <taxon>Alveolata</taxon>
        <taxon>Dinophyceae</taxon>
        <taxon>Suessiales</taxon>
        <taxon>Symbiodiniaceae</taxon>
        <taxon>Symbiodinium</taxon>
    </lineage>
</organism>
<feature type="region of interest" description="Disordered" evidence="1">
    <location>
        <begin position="139"/>
        <end position="175"/>
    </location>
</feature>
<sequence>MTTYPQHDVYVEDEDGALSEMPFNDHKKLGKEAKEAWQALALPWASGPRGGREGGEFVSQVQNLAKSAADHCVAMRIYKEDSGKSTAKLHEPAKEAYSQFETASRVLEEMHAVLAHALYKRIVELLWAVSWHVANTVAAKREEQEEEEEEKEDDAEEDEEEGEDEEDEEEDEEDE</sequence>
<gene>
    <name evidence="2" type="ORF">SNEC2469_LOCUS10953</name>
</gene>
<keyword evidence="3" id="KW-1185">Reference proteome</keyword>
<dbReference type="AlphaFoldDB" id="A0A812QRH7"/>
<evidence type="ECO:0000313" key="3">
    <source>
        <dbReference type="Proteomes" id="UP000601435"/>
    </source>
</evidence>
<feature type="non-terminal residue" evidence="2">
    <location>
        <position position="1"/>
    </location>
</feature>
<evidence type="ECO:0000256" key="1">
    <source>
        <dbReference type="SAM" id="MobiDB-lite"/>
    </source>
</evidence>